<name>X1BNN5_9ZZZZ</name>
<accession>X1BNN5</accession>
<evidence type="ECO:0000313" key="1">
    <source>
        <dbReference type="EMBL" id="GAG96605.1"/>
    </source>
</evidence>
<comment type="caution">
    <text evidence="1">The sequence shown here is derived from an EMBL/GenBank/DDBJ whole genome shotgun (WGS) entry which is preliminary data.</text>
</comment>
<protein>
    <submittedName>
        <fullName evidence="1">Uncharacterized protein</fullName>
    </submittedName>
</protein>
<organism evidence="1">
    <name type="scientific">marine sediment metagenome</name>
    <dbReference type="NCBI Taxonomy" id="412755"/>
    <lineage>
        <taxon>unclassified sequences</taxon>
        <taxon>metagenomes</taxon>
        <taxon>ecological metagenomes</taxon>
    </lineage>
</organism>
<gene>
    <name evidence="1" type="ORF">S01H4_36979</name>
</gene>
<dbReference type="AlphaFoldDB" id="X1BNN5"/>
<sequence length="39" mass="4570">MKSRPSMVKLFDFIVLSVHNSNIKTLNMYVYKILKLLLA</sequence>
<reference evidence="1" key="1">
    <citation type="journal article" date="2014" name="Front. Microbiol.">
        <title>High frequency of phylogenetically diverse reductive dehalogenase-homologous genes in deep subseafloor sedimentary metagenomes.</title>
        <authorList>
            <person name="Kawai M."/>
            <person name="Futagami T."/>
            <person name="Toyoda A."/>
            <person name="Takaki Y."/>
            <person name="Nishi S."/>
            <person name="Hori S."/>
            <person name="Arai W."/>
            <person name="Tsubouchi T."/>
            <person name="Morono Y."/>
            <person name="Uchiyama I."/>
            <person name="Ito T."/>
            <person name="Fujiyama A."/>
            <person name="Inagaki F."/>
            <person name="Takami H."/>
        </authorList>
    </citation>
    <scope>NUCLEOTIDE SEQUENCE</scope>
    <source>
        <strain evidence="1">Expedition CK06-06</strain>
    </source>
</reference>
<dbReference type="EMBL" id="BART01019817">
    <property type="protein sequence ID" value="GAG96605.1"/>
    <property type="molecule type" value="Genomic_DNA"/>
</dbReference>
<proteinExistence type="predicted"/>